<dbReference type="STRING" id="1518501.CQ10_21095"/>
<dbReference type="PANTHER" id="PTHR34203:SF15">
    <property type="entry name" value="SLL1173 PROTEIN"/>
    <property type="match status" value="1"/>
</dbReference>
<dbReference type="OrthoDB" id="9814604at2"/>
<organism evidence="2 3">
    <name type="scientific">Bradyrhizobium valentinum</name>
    <dbReference type="NCBI Taxonomy" id="1518501"/>
    <lineage>
        <taxon>Bacteria</taxon>
        <taxon>Pseudomonadati</taxon>
        <taxon>Pseudomonadota</taxon>
        <taxon>Alphaproteobacteria</taxon>
        <taxon>Hyphomicrobiales</taxon>
        <taxon>Nitrobacteraceae</taxon>
        <taxon>Bradyrhizobium</taxon>
    </lineage>
</organism>
<dbReference type="Pfam" id="PF05050">
    <property type="entry name" value="Methyltransf_21"/>
    <property type="match status" value="1"/>
</dbReference>
<reference evidence="2 3" key="1">
    <citation type="submission" date="2014-03" db="EMBL/GenBank/DDBJ databases">
        <title>Bradyrhizobium valentinum sp. nov., isolated from effective nodules of Lupinus mariae-josephae, a lupine endemic of basic-lime soils in Eastern Spain.</title>
        <authorList>
            <person name="Duran D."/>
            <person name="Rey L."/>
            <person name="Navarro A."/>
            <person name="Busquets A."/>
            <person name="Imperial J."/>
            <person name="Ruiz-Argueso T."/>
        </authorList>
    </citation>
    <scope>NUCLEOTIDE SEQUENCE [LARGE SCALE GENOMIC DNA]</scope>
    <source>
        <strain evidence="2 3">LmjM3</strain>
    </source>
</reference>
<gene>
    <name evidence="2" type="ORF">CP49_23995</name>
</gene>
<dbReference type="InterPro" id="IPR006342">
    <property type="entry name" value="FkbM_mtfrase"/>
</dbReference>
<dbReference type="Proteomes" id="UP000051913">
    <property type="component" value="Unassembled WGS sequence"/>
</dbReference>
<keyword evidence="3" id="KW-1185">Reference proteome</keyword>
<evidence type="ECO:0000313" key="2">
    <source>
        <dbReference type="EMBL" id="KRQ97946.1"/>
    </source>
</evidence>
<accession>A0A0R3KR25</accession>
<keyword evidence="2" id="KW-0808">Transferase</keyword>
<dbReference type="Gene3D" id="3.40.50.150">
    <property type="entry name" value="Vaccinia Virus protein VP39"/>
    <property type="match status" value="1"/>
</dbReference>
<dbReference type="GO" id="GO:0032259">
    <property type="term" value="P:methylation"/>
    <property type="evidence" value="ECO:0007669"/>
    <property type="project" value="UniProtKB-KW"/>
</dbReference>
<dbReference type="EMBL" id="LLXX01000180">
    <property type="protein sequence ID" value="KRQ97946.1"/>
    <property type="molecule type" value="Genomic_DNA"/>
</dbReference>
<feature type="domain" description="Methyltransferase FkbM" evidence="1">
    <location>
        <begin position="50"/>
        <end position="205"/>
    </location>
</feature>
<proteinExistence type="predicted"/>
<name>A0A0R3KR25_9BRAD</name>
<evidence type="ECO:0000259" key="1">
    <source>
        <dbReference type="Pfam" id="PF05050"/>
    </source>
</evidence>
<protein>
    <submittedName>
        <fullName evidence="2">FkbM family methyltransferase</fullName>
    </submittedName>
</protein>
<dbReference type="SUPFAM" id="SSF53335">
    <property type="entry name" value="S-adenosyl-L-methionine-dependent methyltransferases"/>
    <property type="match status" value="1"/>
</dbReference>
<comment type="caution">
    <text evidence="2">The sequence shown here is derived from an EMBL/GenBank/DDBJ whole genome shotgun (WGS) entry which is preliminary data.</text>
</comment>
<keyword evidence="2" id="KW-0489">Methyltransferase</keyword>
<dbReference type="InterPro" id="IPR052514">
    <property type="entry name" value="SAM-dependent_MTase"/>
</dbReference>
<dbReference type="NCBIfam" id="TIGR01444">
    <property type="entry name" value="fkbM_fam"/>
    <property type="match status" value="1"/>
</dbReference>
<dbReference type="PANTHER" id="PTHR34203">
    <property type="entry name" value="METHYLTRANSFERASE, FKBM FAMILY PROTEIN"/>
    <property type="match status" value="1"/>
</dbReference>
<dbReference type="RefSeq" id="WP_057854322.1">
    <property type="nucleotide sequence ID" value="NZ_LLXX01000180.1"/>
</dbReference>
<sequence>MNAKQQVKELVKDAFPSVWLQWHFMRRPKSAERELSYLEKVIPDDAVTVDVGANCGLYTRRLARLSRQVHAFEPSQQMARLLRRTSARNVSVHEIALSDHDGDAELYIPQGDDGLVYGLASLEARTDSSARLVSAHVPIARLDAVINQDVAFVKIDVEGHELNVLNGAVELLERCQPVFLVEAEDRHRAEATRLVFEFFRNKSYRGFFLKDNDVIAVEQFDSRRLQDADALRPDGGRKDGKFYVNNFFFFPRHLDGESILSS</sequence>
<dbReference type="AlphaFoldDB" id="A0A0R3KR25"/>
<dbReference type="GO" id="GO:0008168">
    <property type="term" value="F:methyltransferase activity"/>
    <property type="evidence" value="ECO:0007669"/>
    <property type="project" value="UniProtKB-KW"/>
</dbReference>
<evidence type="ECO:0000313" key="3">
    <source>
        <dbReference type="Proteomes" id="UP000051913"/>
    </source>
</evidence>
<dbReference type="InterPro" id="IPR029063">
    <property type="entry name" value="SAM-dependent_MTases_sf"/>
</dbReference>